<proteinExistence type="predicted"/>
<name>A0AAE1JU43_9FABA</name>
<feature type="coiled-coil region" evidence="2">
    <location>
        <begin position="343"/>
        <end position="531"/>
    </location>
</feature>
<keyword evidence="4" id="KW-1185">Reference proteome</keyword>
<organism evidence="3 4">
    <name type="scientific">Acacia crassicarpa</name>
    <name type="common">northern wattle</name>
    <dbReference type="NCBI Taxonomy" id="499986"/>
    <lineage>
        <taxon>Eukaryota</taxon>
        <taxon>Viridiplantae</taxon>
        <taxon>Streptophyta</taxon>
        <taxon>Embryophyta</taxon>
        <taxon>Tracheophyta</taxon>
        <taxon>Spermatophyta</taxon>
        <taxon>Magnoliopsida</taxon>
        <taxon>eudicotyledons</taxon>
        <taxon>Gunneridae</taxon>
        <taxon>Pentapetalae</taxon>
        <taxon>rosids</taxon>
        <taxon>fabids</taxon>
        <taxon>Fabales</taxon>
        <taxon>Fabaceae</taxon>
        <taxon>Caesalpinioideae</taxon>
        <taxon>mimosoid clade</taxon>
        <taxon>Acacieae</taxon>
        <taxon>Acacia</taxon>
    </lineage>
</organism>
<protein>
    <submittedName>
        <fullName evidence="3">Uncharacterized protein</fullName>
    </submittedName>
</protein>
<dbReference type="EMBL" id="JAWXYG010000004">
    <property type="protein sequence ID" value="KAK4274442.1"/>
    <property type="molecule type" value="Genomic_DNA"/>
</dbReference>
<evidence type="ECO:0000256" key="2">
    <source>
        <dbReference type="SAM" id="Coils"/>
    </source>
</evidence>
<comment type="caution">
    <text evidence="3">The sequence shown here is derived from an EMBL/GenBank/DDBJ whole genome shotgun (WGS) entry which is preliminary data.</text>
</comment>
<dbReference type="PANTHER" id="PTHR23160:SF19">
    <property type="entry name" value="MYOSIN HEAVY CHAIN-RELATED PROTEIN"/>
    <property type="match status" value="1"/>
</dbReference>
<keyword evidence="1 2" id="KW-0175">Coiled coil</keyword>
<sequence length="772" mass="88588">MYGFLSHIRLRFPVTYSQRHLQLCSIRLNWKHGPIGLASIRNRKGCLFKPIKSVLNDKWSGINDYEAAESARTLLDRLFEQTQKLEEQMTGELHLDQDVQLGLNLQVLETDLQAALTALKKKEECLQEAERVVLLENNKLNRTKEELELREREIVASCSKYDKLGEELKEANLKLASQASLIEDLKLRVKERDQEISAAQNGLSLKEEEMGRMTKDLENKIQEASYIDSELKLKAQLLNEANDVMRKQEIELQELREAVREKEVQLQDSHAQKKLGEEKLKAAEAALEKQAREWLLAQDELKKLGEEAAIRVKESNETVEDFKRVKLLLDSVRSELVSSQQSLASSRKKMEEQEQLLTQQLAELAEQRESLVSYMESLKQAQIEVDGERVKLRVAEAEKKEVESDLAMEKELVKELQEELNKERASLKQAVQDKSLLQERLDQKGTEFREITALLCVKESELMDAKLEIQHLKSEKASLEVALKEKDLELSNARKMLEDVNQEIADLKMLLDSKETQLVQATNMLRDKDENVLIMQNELNNTKLKASEAETVVERILKLTETLVSSTKVEDINSLRVPDEMGNEPLQLLWETPDEFRWRQKQLEKELELTKESLKTKEMEVLAAERALTVKDEELKMTLARMDAKEREFKKVREELNDDANDLQRLYALAQERIGDKSMGDLAIEKLRLEAAQLEVEAATNALNKLAEMSRQLLNEAGLSLEVDNDIPVLPNNFAIEDNEVFREVKTEIARLSALTEELVRGVGVVPVNPHT</sequence>
<dbReference type="AlphaFoldDB" id="A0AAE1JU43"/>
<evidence type="ECO:0000313" key="4">
    <source>
        <dbReference type="Proteomes" id="UP001293593"/>
    </source>
</evidence>
<dbReference type="Proteomes" id="UP001293593">
    <property type="component" value="Unassembled WGS sequence"/>
</dbReference>
<evidence type="ECO:0000256" key="1">
    <source>
        <dbReference type="ARBA" id="ARBA00023054"/>
    </source>
</evidence>
<feature type="coiled-coil region" evidence="2">
    <location>
        <begin position="600"/>
        <end position="716"/>
    </location>
</feature>
<evidence type="ECO:0000313" key="3">
    <source>
        <dbReference type="EMBL" id="KAK4274442.1"/>
    </source>
</evidence>
<feature type="coiled-coil region" evidence="2">
    <location>
        <begin position="112"/>
        <end position="293"/>
    </location>
</feature>
<reference evidence="3" key="1">
    <citation type="submission" date="2023-10" db="EMBL/GenBank/DDBJ databases">
        <title>Chromosome-level genome of the transformable northern wattle, Acacia crassicarpa.</title>
        <authorList>
            <person name="Massaro I."/>
            <person name="Sinha N.R."/>
            <person name="Poethig S."/>
            <person name="Leichty A.R."/>
        </authorList>
    </citation>
    <scope>NUCLEOTIDE SEQUENCE</scope>
    <source>
        <strain evidence="3">Acra3RX</strain>
        <tissue evidence="3">Leaf</tissue>
    </source>
</reference>
<accession>A0AAE1JU43</accession>
<dbReference type="PANTHER" id="PTHR23160">
    <property type="entry name" value="SYNAPTONEMAL COMPLEX PROTEIN-RELATED"/>
    <property type="match status" value="1"/>
</dbReference>
<gene>
    <name evidence="3" type="ORF">QN277_017660</name>
</gene>
<dbReference type="GO" id="GO:0007131">
    <property type="term" value="P:reciprocal meiotic recombination"/>
    <property type="evidence" value="ECO:0007669"/>
    <property type="project" value="TreeGrafter"/>
</dbReference>